<comment type="caution">
    <text evidence="2">The sequence shown here is derived from an EMBL/GenBank/DDBJ whole genome shotgun (WGS) entry which is preliminary data.</text>
</comment>
<proteinExistence type="predicted"/>
<feature type="chain" id="PRO_5042856974" evidence="1">
    <location>
        <begin position="21"/>
        <end position="461"/>
    </location>
</feature>
<gene>
    <name evidence="2" type="ORF">N657DRAFT_657134</name>
</gene>
<dbReference type="GeneID" id="87831542"/>
<feature type="signal peptide" evidence="1">
    <location>
        <begin position="1"/>
        <end position="20"/>
    </location>
</feature>
<keyword evidence="3" id="KW-1185">Reference proteome</keyword>
<keyword evidence="1" id="KW-0732">Signal</keyword>
<evidence type="ECO:0000313" key="3">
    <source>
        <dbReference type="Proteomes" id="UP001302602"/>
    </source>
</evidence>
<evidence type="ECO:0000256" key="1">
    <source>
        <dbReference type="SAM" id="SignalP"/>
    </source>
</evidence>
<reference evidence="2" key="2">
    <citation type="submission" date="2023-05" db="EMBL/GenBank/DDBJ databases">
        <authorList>
            <consortium name="Lawrence Berkeley National Laboratory"/>
            <person name="Steindorff A."/>
            <person name="Hensen N."/>
            <person name="Bonometti L."/>
            <person name="Westerberg I."/>
            <person name="Brannstrom I.O."/>
            <person name="Guillou S."/>
            <person name="Cros-Aarteil S."/>
            <person name="Calhoun S."/>
            <person name="Haridas S."/>
            <person name="Kuo A."/>
            <person name="Mondo S."/>
            <person name="Pangilinan J."/>
            <person name="Riley R."/>
            <person name="Labutti K."/>
            <person name="Andreopoulos B."/>
            <person name="Lipzen A."/>
            <person name="Chen C."/>
            <person name="Yanf M."/>
            <person name="Daum C."/>
            <person name="Ng V."/>
            <person name="Clum A."/>
            <person name="Ohm R."/>
            <person name="Martin F."/>
            <person name="Silar P."/>
            <person name="Natvig D."/>
            <person name="Lalanne C."/>
            <person name="Gautier V."/>
            <person name="Ament-Velasquez S.L."/>
            <person name="Kruys A."/>
            <person name="Hutchinson M.I."/>
            <person name="Powell A.J."/>
            <person name="Barry K."/>
            <person name="Miller A.N."/>
            <person name="Grigoriev I.V."/>
            <person name="Debuchy R."/>
            <person name="Gladieux P."/>
            <person name="Thoren M.H."/>
            <person name="Johannesson H."/>
        </authorList>
    </citation>
    <scope>NUCLEOTIDE SEQUENCE</scope>
    <source>
        <strain evidence="2">CBS 731.68</strain>
    </source>
</reference>
<name>A0AAN6TWY7_9PEZI</name>
<organism evidence="2 3">
    <name type="scientific">Parathielavia appendiculata</name>
    <dbReference type="NCBI Taxonomy" id="2587402"/>
    <lineage>
        <taxon>Eukaryota</taxon>
        <taxon>Fungi</taxon>
        <taxon>Dikarya</taxon>
        <taxon>Ascomycota</taxon>
        <taxon>Pezizomycotina</taxon>
        <taxon>Sordariomycetes</taxon>
        <taxon>Sordariomycetidae</taxon>
        <taxon>Sordariales</taxon>
        <taxon>Chaetomiaceae</taxon>
        <taxon>Parathielavia</taxon>
    </lineage>
</organism>
<evidence type="ECO:0000313" key="2">
    <source>
        <dbReference type="EMBL" id="KAK4122282.1"/>
    </source>
</evidence>
<dbReference type="EMBL" id="MU853231">
    <property type="protein sequence ID" value="KAK4122282.1"/>
    <property type="molecule type" value="Genomic_DNA"/>
</dbReference>
<accession>A0AAN6TWY7</accession>
<dbReference type="Proteomes" id="UP001302602">
    <property type="component" value="Unassembled WGS sequence"/>
</dbReference>
<reference evidence="2" key="1">
    <citation type="journal article" date="2023" name="Mol. Phylogenet. Evol.">
        <title>Genome-scale phylogeny and comparative genomics of the fungal order Sordariales.</title>
        <authorList>
            <person name="Hensen N."/>
            <person name="Bonometti L."/>
            <person name="Westerberg I."/>
            <person name="Brannstrom I.O."/>
            <person name="Guillou S."/>
            <person name="Cros-Aarteil S."/>
            <person name="Calhoun S."/>
            <person name="Haridas S."/>
            <person name="Kuo A."/>
            <person name="Mondo S."/>
            <person name="Pangilinan J."/>
            <person name="Riley R."/>
            <person name="LaButti K."/>
            <person name="Andreopoulos B."/>
            <person name="Lipzen A."/>
            <person name="Chen C."/>
            <person name="Yan M."/>
            <person name="Daum C."/>
            <person name="Ng V."/>
            <person name="Clum A."/>
            <person name="Steindorff A."/>
            <person name="Ohm R.A."/>
            <person name="Martin F."/>
            <person name="Silar P."/>
            <person name="Natvig D.O."/>
            <person name="Lalanne C."/>
            <person name="Gautier V."/>
            <person name="Ament-Velasquez S.L."/>
            <person name="Kruys A."/>
            <person name="Hutchinson M.I."/>
            <person name="Powell A.J."/>
            <person name="Barry K."/>
            <person name="Miller A.N."/>
            <person name="Grigoriev I.V."/>
            <person name="Debuchy R."/>
            <person name="Gladieux P."/>
            <person name="Hiltunen Thoren M."/>
            <person name="Johannesson H."/>
        </authorList>
    </citation>
    <scope>NUCLEOTIDE SEQUENCE</scope>
    <source>
        <strain evidence="2">CBS 731.68</strain>
    </source>
</reference>
<protein>
    <submittedName>
        <fullName evidence="2">Uncharacterized protein</fullName>
    </submittedName>
</protein>
<dbReference type="AlphaFoldDB" id="A0AAN6TWY7"/>
<dbReference type="RefSeq" id="XP_062646053.1">
    <property type="nucleotide sequence ID" value="XM_062794773.1"/>
</dbReference>
<sequence length="461" mass="50223">MVDWAWGLCLCLTAIITVTAQQTGQHSDWPRWCGTVYQPRYPHFDPGGQTLPPTPAPGAPLLHVQSQPRYSLYLDSEQYDEFIVNAGMSKTPSVNTTGGLFRFPLTLLKPALSPIRVVIYGAPKNGTPTFFTVATTLLYLLYKPTGSVTRIDNLHGCLYFSSSLINPTFAPFFPYGFYASHDNFLRLNDTSVIDAYSALGFNAMTPLTTFDDSSYIVTYLSTSAQRRLLRFMYSLREGYKNLSYVRANILAAHDAPAGLFAYWSADEPDGWQEEPFLSPQQAYGTIRAVDPYRPVSCNATYGECVCDNCEGTVWDVTVVFNPQSFHGEGYWLGDPSVEESLIMVSLAVNDGAKGVISWVWPTSEVLAVAHGRSAGMLAGNEVVGFVVVDAAGWAVAGKMLVSVVNGGYVDIEGGVTVLVPNATIIESTPWGSVRWKLEAGKLSVPLLPALATNLVIMDLGG</sequence>